<gene>
    <name evidence="1" type="ORF">CEXT_150921</name>
</gene>
<evidence type="ECO:0000313" key="2">
    <source>
        <dbReference type="Proteomes" id="UP001054945"/>
    </source>
</evidence>
<accession>A0AAV4YCU8</accession>
<comment type="caution">
    <text evidence="1">The sequence shown here is derived from an EMBL/GenBank/DDBJ whole genome shotgun (WGS) entry which is preliminary data.</text>
</comment>
<proteinExistence type="predicted"/>
<keyword evidence="2" id="KW-1185">Reference proteome</keyword>
<sequence length="242" mass="27628">MGTGESLNNKSATEKKFLYENLLTPSSIQKIFEKKNQTMVPVENSPFMSLVFADNFGKYLAKLYNVTLPCLSCLHPYVDLLSVLETFRTEIGYASTSTITVRQLLDERFSTGFDINYFWFEVGNVRAMLYVKEHARRMNLLNQSFFLLCAFIGQISLLSAIEGHSHLVQLPLLALSDILYEERLLNTLTKRNNIYKAASFYKNSTDVNNQSPSNSSLVMHSSNSLQRQLLEHWKSSARKVTL</sequence>
<dbReference type="EMBL" id="BPLR01019175">
    <property type="protein sequence ID" value="GIZ04968.1"/>
    <property type="molecule type" value="Genomic_DNA"/>
</dbReference>
<organism evidence="1 2">
    <name type="scientific">Caerostris extrusa</name>
    <name type="common">Bark spider</name>
    <name type="synonym">Caerostris bankana</name>
    <dbReference type="NCBI Taxonomy" id="172846"/>
    <lineage>
        <taxon>Eukaryota</taxon>
        <taxon>Metazoa</taxon>
        <taxon>Ecdysozoa</taxon>
        <taxon>Arthropoda</taxon>
        <taxon>Chelicerata</taxon>
        <taxon>Arachnida</taxon>
        <taxon>Araneae</taxon>
        <taxon>Araneomorphae</taxon>
        <taxon>Entelegynae</taxon>
        <taxon>Araneoidea</taxon>
        <taxon>Araneidae</taxon>
        <taxon>Caerostris</taxon>
    </lineage>
</organism>
<name>A0AAV4YCU8_CAEEX</name>
<dbReference type="Proteomes" id="UP001054945">
    <property type="component" value="Unassembled WGS sequence"/>
</dbReference>
<evidence type="ECO:0000313" key="1">
    <source>
        <dbReference type="EMBL" id="GIZ04968.1"/>
    </source>
</evidence>
<protein>
    <submittedName>
        <fullName evidence="1">Uncharacterized protein</fullName>
    </submittedName>
</protein>
<dbReference type="AlphaFoldDB" id="A0AAV4YCU8"/>
<reference evidence="1 2" key="1">
    <citation type="submission" date="2021-06" db="EMBL/GenBank/DDBJ databases">
        <title>Caerostris extrusa draft genome.</title>
        <authorList>
            <person name="Kono N."/>
            <person name="Arakawa K."/>
        </authorList>
    </citation>
    <scope>NUCLEOTIDE SEQUENCE [LARGE SCALE GENOMIC DNA]</scope>
</reference>